<comment type="function">
    <text evidence="6">Involved in the assembly process of the P-ring formation. It may associate with FlgF on the rod constituting a structure essential for the P-ring assembly or may act as a modulator protein for the P-ring assembly.</text>
</comment>
<gene>
    <name evidence="9" type="ORF">KY46_11470</name>
</gene>
<evidence type="ECO:0000256" key="7">
    <source>
        <dbReference type="SAM" id="MobiDB-lite"/>
    </source>
</evidence>
<comment type="similarity">
    <text evidence="2">Belongs to the FlgA family.</text>
</comment>
<evidence type="ECO:0000313" key="9">
    <source>
        <dbReference type="EMBL" id="KKC99846.1"/>
    </source>
</evidence>
<feature type="domain" description="SAF" evidence="8">
    <location>
        <begin position="141"/>
        <end position="202"/>
    </location>
</feature>
<name>A0A0F5VDG1_9GAMM</name>
<organism evidence="9 10">
    <name type="scientific">Photobacterium halotolerans</name>
    <dbReference type="NCBI Taxonomy" id="265726"/>
    <lineage>
        <taxon>Bacteria</taxon>
        <taxon>Pseudomonadati</taxon>
        <taxon>Pseudomonadota</taxon>
        <taxon>Gammaproteobacteria</taxon>
        <taxon>Vibrionales</taxon>
        <taxon>Vibrionaceae</taxon>
        <taxon>Photobacterium</taxon>
    </lineage>
</organism>
<reference evidence="9 10" key="1">
    <citation type="submission" date="2014-12" db="EMBL/GenBank/DDBJ databases">
        <title>Mercury Reductase activity and rhizosphere competence traits in the genome of root associated Photobacterium halotolerans MELD1.</title>
        <authorList>
            <person name="Mathew D.C."/>
            <person name="Huang C.-C."/>
        </authorList>
    </citation>
    <scope>NUCLEOTIDE SEQUENCE [LARGE SCALE GENOMIC DNA]</scope>
    <source>
        <strain evidence="9 10">MELD1</strain>
    </source>
</reference>
<dbReference type="GO" id="GO:0044780">
    <property type="term" value="P:bacterial-type flagellum assembly"/>
    <property type="evidence" value="ECO:0007669"/>
    <property type="project" value="InterPro"/>
</dbReference>
<dbReference type="GO" id="GO:0042597">
    <property type="term" value="C:periplasmic space"/>
    <property type="evidence" value="ECO:0007669"/>
    <property type="project" value="UniProtKB-SubCell"/>
</dbReference>
<dbReference type="PATRIC" id="fig|265726.11.peg.4451"/>
<dbReference type="PANTHER" id="PTHR36307">
    <property type="entry name" value="FLAGELLA BASAL BODY P-RING FORMATION PROTEIN FLGA"/>
    <property type="match status" value="1"/>
</dbReference>
<dbReference type="InterPro" id="IPR013974">
    <property type="entry name" value="SAF"/>
</dbReference>
<evidence type="ECO:0000256" key="1">
    <source>
        <dbReference type="ARBA" id="ARBA00004418"/>
    </source>
</evidence>
<dbReference type="PANTHER" id="PTHR36307:SF1">
    <property type="entry name" value="FLAGELLA BASAL BODY P-RING FORMATION PROTEIN FLGA"/>
    <property type="match status" value="1"/>
</dbReference>
<dbReference type="Gene3D" id="2.30.30.760">
    <property type="match status" value="1"/>
</dbReference>
<keyword evidence="4" id="KW-0732">Signal</keyword>
<dbReference type="SMART" id="SM00858">
    <property type="entry name" value="SAF"/>
    <property type="match status" value="1"/>
</dbReference>
<evidence type="ECO:0000256" key="5">
    <source>
        <dbReference type="ARBA" id="ARBA00022764"/>
    </source>
</evidence>
<evidence type="ECO:0000256" key="4">
    <source>
        <dbReference type="ARBA" id="ARBA00022729"/>
    </source>
</evidence>
<evidence type="ECO:0000256" key="3">
    <source>
        <dbReference type="ARBA" id="ARBA00014754"/>
    </source>
</evidence>
<keyword evidence="10" id="KW-1185">Reference proteome</keyword>
<dbReference type="STRING" id="265726.KY46_11470"/>
<dbReference type="NCBIfam" id="TIGR03170">
    <property type="entry name" value="flgA_cterm"/>
    <property type="match status" value="1"/>
</dbReference>
<comment type="subcellular location">
    <subcellularLocation>
        <location evidence="1">Periplasm</location>
    </subcellularLocation>
</comment>
<evidence type="ECO:0000256" key="6">
    <source>
        <dbReference type="ARBA" id="ARBA00025643"/>
    </source>
</evidence>
<dbReference type="Proteomes" id="UP000033633">
    <property type="component" value="Unassembled WGS sequence"/>
</dbReference>
<sequence length="265" mass="29527">MIYKEERKRNFRPFTHRRKSGNRKSGYIHALWTAVLMLPSVALADSGNKQNASELVAWTQAQIAQEIASYAARQQWPDYDTEISISVPASVDHLPACDTELYISAADQQSLPVGYLRRQLECQSGAQPWKLNITAQVSLRLPVIVSATHIRRDTRLTAAMLKSQVLTLTRDEAFATRPEQLIGQRTLRRVRSGQIINPLQLQPLWLVEEGDTVVIVASKNGLEASMKGEALQNGVKGEQVSVRNISSGKVIQAVVVERGKVETIF</sequence>
<dbReference type="InterPro" id="IPR041231">
    <property type="entry name" value="FlgA_N"/>
</dbReference>
<protein>
    <recommendedName>
        <fullName evidence="3">Flagella basal body P-ring formation protein FlgA</fullName>
    </recommendedName>
</protein>
<dbReference type="InterPro" id="IPR039246">
    <property type="entry name" value="Flagellar_FlgA"/>
</dbReference>
<keyword evidence="5" id="KW-0574">Periplasm</keyword>
<dbReference type="Pfam" id="PF17656">
    <property type="entry name" value="ChapFlgA_N"/>
    <property type="match status" value="1"/>
</dbReference>
<proteinExistence type="inferred from homology"/>
<dbReference type="EMBL" id="JWYV01000008">
    <property type="protein sequence ID" value="KKC99846.1"/>
    <property type="molecule type" value="Genomic_DNA"/>
</dbReference>
<comment type="caution">
    <text evidence="9">The sequence shown here is derived from an EMBL/GenBank/DDBJ whole genome shotgun (WGS) entry which is preliminary data.</text>
</comment>
<dbReference type="Pfam" id="PF13144">
    <property type="entry name" value="ChapFlgA"/>
    <property type="match status" value="1"/>
</dbReference>
<evidence type="ECO:0000256" key="2">
    <source>
        <dbReference type="ARBA" id="ARBA00010474"/>
    </source>
</evidence>
<feature type="region of interest" description="Disordered" evidence="7">
    <location>
        <begin position="1"/>
        <end position="21"/>
    </location>
</feature>
<dbReference type="CDD" id="cd11614">
    <property type="entry name" value="SAF_CpaB_FlgA_like"/>
    <property type="match status" value="1"/>
</dbReference>
<dbReference type="Gene3D" id="3.90.1210.10">
    <property type="entry name" value="Antifreeze-like/N-acetylneuraminic acid synthase C-terminal domain"/>
    <property type="match status" value="1"/>
</dbReference>
<dbReference type="InterPro" id="IPR017585">
    <property type="entry name" value="SAF_FlgA"/>
</dbReference>
<evidence type="ECO:0000313" key="10">
    <source>
        <dbReference type="Proteomes" id="UP000033633"/>
    </source>
</evidence>
<dbReference type="AlphaFoldDB" id="A0A0F5VDG1"/>
<evidence type="ECO:0000259" key="8">
    <source>
        <dbReference type="SMART" id="SM00858"/>
    </source>
</evidence>
<accession>A0A0F5VDG1</accession>
<feature type="compositionally biased region" description="Basic residues" evidence="7">
    <location>
        <begin position="9"/>
        <end position="21"/>
    </location>
</feature>